<evidence type="ECO:0000256" key="4">
    <source>
        <dbReference type="SAM" id="Phobius"/>
    </source>
</evidence>
<reference evidence="5 6" key="1">
    <citation type="submission" date="2015-11" db="EMBL/GenBank/DDBJ databases">
        <title>Expanding the genomic diversity of Burkholderia species for the development of highly accurate diagnostics.</title>
        <authorList>
            <person name="Sahl J."/>
            <person name="Keim P."/>
            <person name="Wagner D."/>
        </authorList>
    </citation>
    <scope>NUCLEOTIDE SEQUENCE [LARGE SCALE GENOMIC DNA]</scope>
    <source>
        <strain evidence="5 6">MSMB1960WGS</strain>
    </source>
</reference>
<dbReference type="InterPro" id="IPR003423">
    <property type="entry name" value="OMP_efflux"/>
</dbReference>
<dbReference type="InterPro" id="IPR010131">
    <property type="entry name" value="MdtP/NodT-like"/>
</dbReference>
<gene>
    <name evidence="5" type="ORF">WT44_28350</name>
</gene>
<feature type="region of interest" description="Disordered" evidence="3">
    <location>
        <begin position="508"/>
        <end position="546"/>
    </location>
</feature>
<keyword evidence="2" id="KW-0564">Palmitate</keyword>
<evidence type="ECO:0000256" key="2">
    <source>
        <dbReference type="RuleBase" id="RU362097"/>
    </source>
</evidence>
<evidence type="ECO:0008006" key="7">
    <source>
        <dbReference type="Google" id="ProtNLM"/>
    </source>
</evidence>
<keyword evidence="2 4" id="KW-0472">Membrane</keyword>
<dbReference type="PANTHER" id="PTHR30203">
    <property type="entry name" value="OUTER MEMBRANE CATION EFFLUX PROTEIN"/>
    <property type="match status" value="1"/>
</dbReference>
<dbReference type="Gene3D" id="2.20.200.10">
    <property type="entry name" value="Outer membrane efflux proteins (OEP)"/>
    <property type="match status" value="1"/>
</dbReference>
<dbReference type="Pfam" id="PF02321">
    <property type="entry name" value="OEP"/>
    <property type="match status" value="2"/>
</dbReference>
<comment type="similarity">
    <text evidence="1 2">Belongs to the outer membrane factor (OMF) (TC 1.B.17) family.</text>
</comment>
<dbReference type="Proteomes" id="UP000068603">
    <property type="component" value="Unassembled WGS sequence"/>
</dbReference>
<name>A0A106NZS3_9BURK</name>
<proteinExistence type="inferred from homology"/>
<keyword evidence="2 4" id="KW-0812">Transmembrane</keyword>
<accession>A0A106NZS3</accession>
<dbReference type="SUPFAM" id="SSF56954">
    <property type="entry name" value="Outer membrane efflux proteins (OEP)"/>
    <property type="match status" value="1"/>
</dbReference>
<keyword evidence="4" id="KW-1133">Transmembrane helix</keyword>
<sequence length="546" mass="58442">MLTDARDARHGHAARASSPSRVAGRPGAVPSHRRWRALAVACALLAGLPGCMLGPAYRPPDASSLKIPDAWHATLPHGGSVVELARWWRQFDDPALSALIDAAQADSPTIDAALARLRQARASRATSMAGLLPKLDGIASFNRSNANTQAVTSNDVSQSTSIQSGELDTMRAGLQASWEIDLFGKTRRRLQADAARIDARVDDWHDARVSVASDVADAYFRTRACESLVDAQADEQRSRIASDEVTRRRVAAGFLSPSDATLPKASIAEGEDVLARQRAECEADRNELVALTGVPRDALDARLAAGYAKVPEPRGGALDALPARTLEQRPDVRALERTLAAASAEIGEAIATRLPSVSLSGSIEIDRYQVSGQSLTLRPWLFGPTVNVPLFDGGSGAARVEGARGRYDEALANYKRKVRQAVMEVENALVRVEASVGRERAALVAQENYRRYAQTIERRFGAGTSDVLEVETARRQYVTSRQSVASARLERAQAWVALYRAAGGGWRQADTASDGGADGADGPQKSQAVTDGPATSDVRIASEAVR</sequence>
<feature type="compositionally biased region" description="Basic and acidic residues" evidence="3">
    <location>
        <begin position="1"/>
        <end position="10"/>
    </location>
</feature>
<dbReference type="PANTHER" id="PTHR30203:SF32">
    <property type="entry name" value="CATION EFFLUX SYSTEM PROTEIN CUSC"/>
    <property type="match status" value="1"/>
</dbReference>
<dbReference type="Gene3D" id="1.20.1600.10">
    <property type="entry name" value="Outer membrane efflux proteins (OEP)"/>
    <property type="match status" value="1"/>
</dbReference>
<comment type="subcellular location">
    <subcellularLocation>
        <location evidence="2">Cell membrane</location>
        <topology evidence="2">Lipid-anchor</topology>
    </subcellularLocation>
</comment>
<feature type="region of interest" description="Disordered" evidence="3">
    <location>
        <begin position="1"/>
        <end position="28"/>
    </location>
</feature>
<dbReference type="STRING" id="1503054.WT74_16890"/>
<organism evidence="5">
    <name type="scientific">Burkholderia stagnalis</name>
    <dbReference type="NCBI Taxonomy" id="1503054"/>
    <lineage>
        <taxon>Bacteria</taxon>
        <taxon>Pseudomonadati</taxon>
        <taxon>Pseudomonadota</taxon>
        <taxon>Betaproteobacteria</taxon>
        <taxon>Burkholderiales</taxon>
        <taxon>Burkholderiaceae</taxon>
        <taxon>Burkholderia</taxon>
        <taxon>Burkholderia cepacia complex</taxon>
    </lineage>
</organism>
<dbReference type="NCBIfam" id="TIGR01845">
    <property type="entry name" value="outer_NodT"/>
    <property type="match status" value="1"/>
</dbReference>
<dbReference type="RefSeq" id="WP_060148787.1">
    <property type="nucleotide sequence ID" value="NZ_LPGD01000029.1"/>
</dbReference>
<evidence type="ECO:0000313" key="6">
    <source>
        <dbReference type="Proteomes" id="UP000068603"/>
    </source>
</evidence>
<evidence type="ECO:0000256" key="3">
    <source>
        <dbReference type="SAM" id="MobiDB-lite"/>
    </source>
</evidence>
<evidence type="ECO:0000256" key="1">
    <source>
        <dbReference type="ARBA" id="ARBA00007613"/>
    </source>
</evidence>
<keyword evidence="2" id="KW-1134">Transmembrane beta strand</keyword>
<dbReference type="GO" id="GO:0015562">
    <property type="term" value="F:efflux transmembrane transporter activity"/>
    <property type="evidence" value="ECO:0007669"/>
    <property type="project" value="InterPro"/>
</dbReference>
<dbReference type="EMBL" id="LPHB01000073">
    <property type="protein sequence ID" value="KWA54894.1"/>
    <property type="molecule type" value="Genomic_DNA"/>
</dbReference>
<protein>
    <recommendedName>
        <fullName evidence="7">RND transporter</fullName>
    </recommendedName>
</protein>
<evidence type="ECO:0000313" key="5">
    <source>
        <dbReference type="EMBL" id="KWA54894.1"/>
    </source>
</evidence>
<dbReference type="GO" id="GO:0005886">
    <property type="term" value="C:plasma membrane"/>
    <property type="evidence" value="ECO:0007669"/>
    <property type="project" value="UniProtKB-SubCell"/>
</dbReference>
<comment type="caution">
    <text evidence="5">The sequence shown here is derived from an EMBL/GenBank/DDBJ whole genome shotgun (WGS) entry which is preliminary data.</text>
</comment>
<keyword evidence="2" id="KW-0449">Lipoprotein</keyword>
<dbReference type="AlphaFoldDB" id="A0A106NZS3"/>
<feature type="transmembrane region" description="Helical" evidence="4">
    <location>
        <begin position="35"/>
        <end position="57"/>
    </location>
</feature>